<dbReference type="EMBL" id="BAAACG010000010">
    <property type="protein sequence ID" value="GAA0741480.1"/>
    <property type="molecule type" value="Genomic_DNA"/>
</dbReference>
<dbReference type="RefSeq" id="WP_343761700.1">
    <property type="nucleotide sequence ID" value="NZ_BAAACG010000010.1"/>
</dbReference>
<evidence type="ECO:0000313" key="3">
    <source>
        <dbReference type="Proteomes" id="UP001501510"/>
    </source>
</evidence>
<sequence length="264" mass="31212">MRIKVNFEIKNNIDDKELKVKYSRNIYNHQIYSILINTLDGKKSKKIHDDKKMKRPFVFSDLFLNIEEKKGHFYICGESCIIEDFMKIKNKTLTLNNLKYKDKGEIGKLEDLIIRITEMEKEDIYDKLKPSEEYIFKAKFIVNIPKDVGKSKKRPRLLEDNEELKEKLRKITIDKAIDKKVITKEESKTVRLKFDFIRNKKGSYKRMAFAKYKNGYVASWKAKLKVKGDFKLIKFIYERAGIGENTSSGHGFIFLDRGDKNARK</sequence>
<evidence type="ECO:0000313" key="2">
    <source>
        <dbReference type="EMBL" id="GAA0741480.1"/>
    </source>
</evidence>
<accession>A0ABP3US50</accession>
<feature type="domain" description="CRISPR associated protein Cas6 C-terminal" evidence="1">
    <location>
        <begin position="150"/>
        <end position="253"/>
    </location>
</feature>
<evidence type="ECO:0000259" key="1">
    <source>
        <dbReference type="Pfam" id="PF01881"/>
    </source>
</evidence>
<organism evidence="2 3">
    <name type="scientific">Clostridium oceanicum</name>
    <dbReference type="NCBI Taxonomy" id="1543"/>
    <lineage>
        <taxon>Bacteria</taxon>
        <taxon>Bacillati</taxon>
        <taxon>Bacillota</taxon>
        <taxon>Clostridia</taxon>
        <taxon>Eubacteriales</taxon>
        <taxon>Clostridiaceae</taxon>
        <taxon>Clostridium</taxon>
    </lineage>
</organism>
<comment type="caution">
    <text evidence="2">The sequence shown here is derived from an EMBL/GenBank/DDBJ whole genome shotgun (WGS) entry which is preliminary data.</text>
</comment>
<keyword evidence="3" id="KW-1185">Reference proteome</keyword>
<dbReference type="Pfam" id="PF01881">
    <property type="entry name" value="Cas_Cas6_C"/>
    <property type="match status" value="1"/>
</dbReference>
<gene>
    <name evidence="2" type="ORF">GCM10008906_22650</name>
</gene>
<name>A0ABP3US50_9CLOT</name>
<dbReference type="Proteomes" id="UP001501510">
    <property type="component" value="Unassembled WGS sequence"/>
</dbReference>
<reference evidence="3" key="1">
    <citation type="journal article" date="2019" name="Int. J. Syst. Evol. Microbiol.">
        <title>The Global Catalogue of Microorganisms (GCM) 10K type strain sequencing project: providing services to taxonomists for standard genome sequencing and annotation.</title>
        <authorList>
            <consortium name="The Broad Institute Genomics Platform"/>
            <consortium name="The Broad Institute Genome Sequencing Center for Infectious Disease"/>
            <person name="Wu L."/>
            <person name="Ma J."/>
        </authorList>
    </citation>
    <scope>NUCLEOTIDE SEQUENCE [LARGE SCALE GENOMIC DNA]</scope>
    <source>
        <strain evidence="3">JCM 1407</strain>
    </source>
</reference>
<dbReference type="Gene3D" id="3.30.70.1900">
    <property type="match status" value="1"/>
</dbReference>
<proteinExistence type="predicted"/>
<protein>
    <recommendedName>
        <fullName evidence="1">CRISPR associated protein Cas6 C-terminal domain-containing protein</fullName>
    </recommendedName>
</protein>
<dbReference type="InterPro" id="IPR049435">
    <property type="entry name" value="Cas_Cas6_C"/>
</dbReference>